<dbReference type="Pfam" id="PF25342">
    <property type="entry name" value="GT_PLOD"/>
    <property type="match status" value="2"/>
</dbReference>
<dbReference type="Proteomes" id="UP001165085">
    <property type="component" value="Unassembled WGS sequence"/>
</dbReference>
<keyword evidence="2" id="KW-0067">ATP-binding</keyword>
<dbReference type="GO" id="GO:0006529">
    <property type="term" value="P:asparagine biosynthetic process"/>
    <property type="evidence" value="ECO:0007669"/>
    <property type="project" value="TreeGrafter"/>
</dbReference>
<accession>A0A9W7BPE7</accession>
<name>A0A9W7BPE7_9STRA</name>
<organism evidence="6 7">
    <name type="scientific">Triparma strigata</name>
    <dbReference type="NCBI Taxonomy" id="1606541"/>
    <lineage>
        <taxon>Eukaryota</taxon>
        <taxon>Sar</taxon>
        <taxon>Stramenopiles</taxon>
        <taxon>Ochrophyta</taxon>
        <taxon>Bolidophyceae</taxon>
        <taxon>Parmales</taxon>
        <taxon>Triparmaceae</taxon>
        <taxon>Triparma</taxon>
    </lineage>
</organism>
<dbReference type="Pfam" id="PF13537">
    <property type="entry name" value="GATase_7"/>
    <property type="match status" value="1"/>
</dbReference>
<protein>
    <recommendedName>
        <fullName evidence="5">Glutamine amidotransferase type-2 domain-containing protein</fullName>
    </recommendedName>
</protein>
<dbReference type="Pfam" id="PF00515">
    <property type="entry name" value="TPR_1"/>
    <property type="match status" value="1"/>
</dbReference>
<feature type="chain" id="PRO_5040984463" description="Glutamine amidotransferase type-2 domain-containing protein" evidence="4">
    <location>
        <begin position="19"/>
        <end position="1475"/>
    </location>
</feature>
<dbReference type="InterPro" id="IPR057589">
    <property type="entry name" value="GT_PLOD"/>
</dbReference>
<dbReference type="EMBL" id="BRXY01000395">
    <property type="protein sequence ID" value="GMH92161.1"/>
    <property type="molecule type" value="Genomic_DNA"/>
</dbReference>
<dbReference type="InterPro" id="IPR029055">
    <property type="entry name" value="Ntn_hydrolases_N"/>
</dbReference>
<dbReference type="SMART" id="SM00028">
    <property type="entry name" value="TPR"/>
    <property type="match status" value="3"/>
</dbReference>
<evidence type="ECO:0000313" key="7">
    <source>
        <dbReference type="Proteomes" id="UP001165085"/>
    </source>
</evidence>
<feature type="repeat" description="TPR" evidence="3">
    <location>
        <begin position="1389"/>
        <end position="1422"/>
    </location>
</feature>
<reference evidence="7" key="1">
    <citation type="journal article" date="2023" name="Commun. Biol.">
        <title>Genome analysis of Parmales, the sister group of diatoms, reveals the evolutionary specialization of diatoms from phago-mixotrophs to photoautotrophs.</title>
        <authorList>
            <person name="Ban H."/>
            <person name="Sato S."/>
            <person name="Yoshikawa S."/>
            <person name="Yamada K."/>
            <person name="Nakamura Y."/>
            <person name="Ichinomiya M."/>
            <person name="Sato N."/>
            <person name="Blanc-Mathieu R."/>
            <person name="Endo H."/>
            <person name="Kuwata A."/>
            <person name="Ogata H."/>
        </authorList>
    </citation>
    <scope>NUCLEOTIDE SEQUENCE [LARGE SCALE GENOMIC DNA]</scope>
    <source>
        <strain evidence="7">NIES 3701</strain>
    </source>
</reference>
<evidence type="ECO:0000313" key="6">
    <source>
        <dbReference type="EMBL" id="GMH92161.1"/>
    </source>
</evidence>
<dbReference type="Gene3D" id="3.40.50.620">
    <property type="entry name" value="HUPs"/>
    <property type="match status" value="1"/>
</dbReference>
<dbReference type="InterPro" id="IPR017932">
    <property type="entry name" value="GATase_2_dom"/>
</dbReference>
<dbReference type="PROSITE" id="PS50293">
    <property type="entry name" value="TPR_REGION"/>
    <property type="match status" value="1"/>
</dbReference>
<feature type="domain" description="Glutamine amidotransferase type-2" evidence="5">
    <location>
        <begin position="19"/>
        <end position="194"/>
    </location>
</feature>
<proteinExistence type="predicted"/>
<dbReference type="PROSITE" id="PS50005">
    <property type="entry name" value="TPR"/>
    <property type="match status" value="1"/>
</dbReference>
<evidence type="ECO:0000256" key="3">
    <source>
        <dbReference type="PROSITE-ProRule" id="PRU00339"/>
    </source>
</evidence>
<dbReference type="GO" id="GO:0004066">
    <property type="term" value="F:asparagine synthase (glutamine-hydrolyzing) activity"/>
    <property type="evidence" value="ECO:0007669"/>
    <property type="project" value="TreeGrafter"/>
</dbReference>
<evidence type="ECO:0000259" key="5">
    <source>
        <dbReference type="PROSITE" id="PS51278"/>
    </source>
</evidence>
<sequence>MTPYRVVAVFLLLPFVSPCSFLITNTIPPHQNLSTSPLLSYSNHLQSRRGPDLTAHSVHHDIHFVHNLLWMNGELKTPQPFVKDDIVAIYNGEIYNADEIVEPNGESDGRSIIPSYLASGSTYARSLDGEFAVTLFDFKSNVLLLSADTFGTKPLWFSIQDSKFTIASYASAITRLGYQGTQLEPNTILKFDLDPTTKNPILGSMERFELTTFDLKQHKPHTDDFIKAFMESIRKRTQDLKSVPFVGLSSGYDSGAVACALADVIKEDGNPIQNMNAYSIRGGEDMQIVKERLEHTTPLINKTFSLTQSEYFHQTFKLKLNCEPYAYPGNLGYSNQGSNEMDMRDDPGAIGLSKICEEARNDNSLIYFSGTGADEIISDYGFEGKKLTPHSSFGGKFPDDLEDVFPWYNFFGGTQRAYLMKEELIAGTYGIEARYPFLDVKVVQEFLWLTAEVKNSEYKRSIGDLLRFMKCSFDQGKKVGFSANPSQHGEVDGDIAAPEGEVAKKAKANGGEQCPSPALDIDGMLNHPSSQTSRLLQRYVDMHPACVDLHLKLADYTLSNSRQQNYYEHYAKAIDLTAEDEEKYSLASEISIKLFQHYKLNEAVKLVILAVRFASPTPIFIYNTLATAFIGNSPLFLDSSYASKMKVSGFKELAGTLREALADESIEDAKFKELAGYALSAVLYGFLDDKQGSQQVIERFVFANEKQIAVESLGYDHFMYHAGGLCPLKIGTVATKIKEEVYYMVESGRRGGVAVDVIGLGMEWEGNPTKVKMYRAYVEKLDPDQIVLLADAYDVLLSPEIGKVVDIYKEKFEGKIVFGGELRCWPDASFEPLYKASTSRFRFLNSGSYVGRAKDILQMLNDVLGYSSLLISDQRAFTRYMHLHPDLVTIDEDAEIFRSLHLHAEVPGADISFNFDGFLATAGEIVNRPLLLHGNGNDGNIYYKQVASNMFGADQEESSKYDFSKLPLEKIRDNVRQWAEAGKVQTSDLNGIVLIADEMAKRGRFDEGAKVLYWGYVALRNPLLLVEYSRWFAGEACPFCTISVKDKALPKNLHVFLDKVGRYSKAGPEWREITQFNIAAVYHWLGEVEESEEAYRSILSNTPTDVKEGGRELKGLASDPTLHVAAVATQDRPELANLVNSAAVYNVNVDVLGMGDKYLGNSQKVHYFLEYASKKDDGDLVLFLDAYDVLAFKGMEGLVEKFLAQEKRILFCGETSSYPDLGMAGLYPASQGKYKFLNSGVILGRAGDVRIMLQEISSYNSLYLSDQRSFVRYFLTHQDSVGIDLEGDLFVTLHGIMDTSIITKGPSYRLEGRGDVAIVHGNAGGMGGKKYYEEIADAMKAVAKSQNADVEVKVNPPYYSSALTSYQNGDLRAAIHLFKLHLIDDPKHAESLYNIGVAYVDLEEYPNAIEYYEECLKVDEENLNCNLNLGVLLVQLGRVREGKRKLQRVAELDPLRPGNLKEYINSLSLQVEFDV</sequence>
<dbReference type="PANTHER" id="PTHR11772:SF2">
    <property type="entry name" value="ASPARAGINE SYNTHETASE [GLUTAMINE-HYDROLYZING]"/>
    <property type="match status" value="1"/>
</dbReference>
<dbReference type="CDD" id="cd22997">
    <property type="entry name" value="GT_LH"/>
    <property type="match status" value="2"/>
</dbReference>
<dbReference type="SUPFAM" id="SSF52402">
    <property type="entry name" value="Adenine nucleotide alpha hydrolases-like"/>
    <property type="match status" value="1"/>
</dbReference>
<keyword evidence="4" id="KW-0732">Signal</keyword>
<gene>
    <name evidence="6" type="ORF">TrST_g6600</name>
</gene>
<evidence type="ECO:0000256" key="4">
    <source>
        <dbReference type="SAM" id="SignalP"/>
    </source>
</evidence>
<dbReference type="GO" id="GO:0005829">
    <property type="term" value="C:cytosol"/>
    <property type="evidence" value="ECO:0007669"/>
    <property type="project" value="TreeGrafter"/>
</dbReference>
<keyword evidence="1" id="KW-0547">Nucleotide-binding</keyword>
<dbReference type="Gene3D" id="1.25.40.10">
    <property type="entry name" value="Tetratricopeptide repeat domain"/>
    <property type="match status" value="1"/>
</dbReference>
<comment type="caution">
    <text evidence="6">The sequence shown here is derived from an EMBL/GenBank/DDBJ whole genome shotgun (WGS) entry which is preliminary data.</text>
</comment>
<dbReference type="SUPFAM" id="SSF48452">
    <property type="entry name" value="TPR-like"/>
    <property type="match status" value="1"/>
</dbReference>
<dbReference type="InterPro" id="IPR011990">
    <property type="entry name" value="TPR-like_helical_dom_sf"/>
</dbReference>
<dbReference type="Gene3D" id="3.60.20.10">
    <property type="entry name" value="Glutamine Phosphoribosylpyrophosphate, subunit 1, domain 1"/>
    <property type="match status" value="1"/>
</dbReference>
<dbReference type="PROSITE" id="PS51278">
    <property type="entry name" value="GATASE_TYPE_2"/>
    <property type="match status" value="1"/>
</dbReference>
<dbReference type="GO" id="GO:0005524">
    <property type="term" value="F:ATP binding"/>
    <property type="evidence" value="ECO:0007669"/>
    <property type="project" value="UniProtKB-KW"/>
</dbReference>
<dbReference type="SUPFAM" id="SSF56235">
    <property type="entry name" value="N-terminal nucleophile aminohydrolases (Ntn hydrolases)"/>
    <property type="match status" value="1"/>
</dbReference>
<feature type="signal peptide" evidence="4">
    <location>
        <begin position="1"/>
        <end position="18"/>
    </location>
</feature>
<evidence type="ECO:0000256" key="1">
    <source>
        <dbReference type="ARBA" id="ARBA00022741"/>
    </source>
</evidence>
<keyword evidence="3" id="KW-0802">TPR repeat</keyword>
<dbReference type="OrthoDB" id="409189at2759"/>
<dbReference type="InterPro" id="IPR050795">
    <property type="entry name" value="Asn_Synthetase"/>
</dbReference>
<dbReference type="InterPro" id="IPR019734">
    <property type="entry name" value="TPR_rpt"/>
</dbReference>
<dbReference type="InterPro" id="IPR014729">
    <property type="entry name" value="Rossmann-like_a/b/a_fold"/>
</dbReference>
<keyword evidence="7" id="KW-1185">Reference proteome</keyword>
<dbReference type="PANTHER" id="PTHR11772">
    <property type="entry name" value="ASPARAGINE SYNTHETASE"/>
    <property type="match status" value="1"/>
</dbReference>
<evidence type="ECO:0000256" key="2">
    <source>
        <dbReference type="ARBA" id="ARBA00022840"/>
    </source>
</evidence>